<evidence type="ECO:0000313" key="2">
    <source>
        <dbReference type="EMBL" id="AMS02992.1"/>
    </source>
</evidence>
<feature type="compositionally biased region" description="Basic and acidic residues" evidence="1">
    <location>
        <begin position="101"/>
        <end position="112"/>
    </location>
</feature>
<accession>A0A142KA59</accession>
<dbReference type="GO" id="GO:0004519">
    <property type="term" value="F:endonuclease activity"/>
    <property type="evidence" value="ECO:0007669"/>
    <property type="project" value="UniProtKB-KW"/>
</dbReference>
<evidence type="ECO:0000313" key="3">
    <source>
        <dbReference type="Proteomes" id="UP000204094"/>
    </source>
</evidence>
<organism evidence="2 3">
    <name type="scientific">Gordonia phage Schnabeltier</name>
    <dbReference type="NCBI Taxonomy" id="1821561"/>
    <lineage>
        <taxon>Viruses</taxon>
        <taxon>Duplodnaviria</taxon>
        <taxon>Heunggongvirae</taxon>
        <taxon>Uroviricota</taxon>
        <taxon>Caudoviricetes</taxon>
        <taxon>Schnabeltiervirus</taxon>
        <taxon>Schnabeltiervirus schnabeltier</taxon>
    </lineage>
</organism>
<sequence>MTLKTTTEKGLGWDHQQQTEGLKADHVDGTPCWWCGLPMFLDPMLNWDRRGLSGDHSVPRAAGGTITDRLLHGKCNSQRGAGTRDEQRPSVTGVGAPQQLSDRDLRRMDWPI</sequence>
<evidence type="ECO:0000256" key="1">
    <source>
        <dbReference type="SAM" id="MobiDB-lite"/>
    </source>
</evidence>
<dbReference type="RefSeq" id="YP_009303454.1">
    <property type="nucleotide sequence ID" value="NC_031255.2"/>
</dbReference>
<protein>
    <submittedName>
        <fullName evidence="2">HNH endonuclease</fullName>
    </submittedName>
</protein>
<keyword evidence="2" id="KW-0540">Nuclease</keyword>
<keyword evidence="2" id="KW-0378">Hydrolase</keyword>
<dbReference type="EMBL" id="KU963252">
    <property type="protein sequence ID" value="AMS02992.1"/>
    <property type="molecule type" value="Genomic_DNA"/>
</dbReference>
<feature type="region of interest" description="Disordered" evidence="1">
    <location>
        <begin position="73"/>
        <end position="112"/>
    </location>
</feature>
<gene>
    <name evidence="2" type="primary">71</name>
    <name evidence="2" type="ORF">SEA_SCHNABELTIER_71</name>
</gene>
<reference evidence="2" key="1">
    <citation type="submission" date="2018-02" db="EMBL/GenBank/DDBJ databases">
        <authorList>
            <person name="Arnold Z.M."/>
            <person name="Basina A."/>
            <person name="Iyer A.M."/>
            <person name="Stoner T.H."/>
            <person name="Kasturiarachi N.S."/>
            <person name="Pressimone C.A."/>
            <person name="Schiebel J.G."/>
            <person name="Furbee E.C."/>
            <person name="Grubb S.R."/>
            <person name="Warner M.H."/>
            <person name="Montgomery M.T."/>
            <person name="Garlena R.A."/>
            <person name="Russell D.A."/>
            <person name="Pope W.H."/>
            <person name="Jacobs-Sera D."/>
            <person name="Hendrix R.W."/>
            <person name="Hatfull G.F."/>
        </authorList>
    </citation>
    <scope>NUCLEOTIDE SEQUENCE</scope>
</reference>
<dbReference type="Gene3D" id="1.10.30.50">
    <property type="match status" value="1"/>
</dbReference>
<name>A0A142KA59_9CAUD</name>
<keyword evidence="3" id="KW-1185">Reference proteome</keyword>
<dbReference type="GeneID" id="29124601"/>
<dbReference type="OrthoDB" id="12642at10239"/>
<proteinExistence type="predicted"/>
<keyword evidence="2" id="KW-0255">Endonuclease</keyword>
<dbReference type="KEGG" id="vg:29124601"/>
<dbReference type="Proteomes" id="UP000204094">
    <property type="component" value="Segment"/>
</dbReference>
<feature type="region of interest" description="Disordered" evidence="1">
    <location>
        <begin position="1"/>
        <end position="26"/>
    </location>
</feature>